<dbReference type="RefSeq" id="WP_115496320.1">
    <property type="nucleotide sequence ID" value="NZ_QRBE01000009.1"/>
</dbReference>
<evidence type="ECO:0000313" key="3">
    <source>
        <dbReference type="Proteomes" id="UP000254258"/>
    </source>
</evidence>
<accession>A0A370WVI3</accession>
<proteinExistence type="predicted"/>
<name>A0A370WVI3_9GAMM</name>
<feature type="transmembrane region" description="Helical" evidence="1">
    <location>
        <begin position="32"/>
        <end position="60"/>
    </location>
</feature>
<keyword evidence="1" id="KW-1133">Transmembrane helix</keyword>
<dbReference type="AlphaFoldDB" id="A0A370WVI3"/>
<gene>
    <name evidence="2" type="ORF">DWU98_14665</name>
</gene>
<reference evidence="2 3" key="1">
    <citation type="submission" date="2018-07" db="EMBL/GenBank/DDBJ databases">
        <title>Dyella monticola sp. nov. and Dyella psychrodurans sp. nov. isolated from monsoon evergreen broad-leaved forest soil of Dinghu Mountain, China.</title>
        <authorList>
            <person name="Gao Z."/>
            <person name="Qiu L."/>
        </authorList>
    </citation>
    <scope>NUCLEOTIDE SEQUENCE [LARGE SCALE GENOMIC DNA]</scope>
    <source>
        <strain evidence="2 3">4G-K06</strain>
    </source>
</reference>
<keyword evidence="1" id="KW-0812">Transmembrane</keyword>
<keyword evidence="3" id="KW-1185">Reference proteome</keyword>
<dbReference type="Proteomes" id="UP000254258">
    <property type="component" value="Unassembled WGS sequence"/>
</dbReference>
<evidence type="ECO:0000313" key="2">
    <source>
        <dbReference type="EMBL" id="RDS80152.1"/>
    </source>
</evidence>
<dbReference type="EMBL" id="QRBE01000009">
    <property type="protein sequence ID" value="RDS80152.1"/>
    <property type="molecule type" value="Genomic_DNA"/>
</dbReference>
<organism evidence="2 3">
    <name type="scientific">Dyella monticola</name>
    <dbReference type="NCBI Taxonomy" id="1927958"/>
    <lineage>
        <taxon>Bacteria</taxon>
        <taxon>Pseudomonadati</taxon>
        <taxon>Pseudomonadota</taxon>
        <taxon>Gammaproteobacteria</taxon>
        <taxon>Lysobacterales</taxon>
        <taxon>Rhodanobacteraceae</taxon>
        <taxon>Dyella</taxon>
    </lineage>
</organism>
<protein>
    <submittedName>
        <fullName evidence="2">Uncharacterized protein</fullName>
    </submittedName>
</protein>
<keyword evidence="1" id="KW-0472">Membrane</keyword>
<feature type="transmembrane region" description="Helical" evidence="1">
    <location>
        <begin position="7"/>
        <end position="26"/>
    </location>
</feature>
<comment type="caution">
    <text evidence="2">The sequence shown here is derived from an EMBL/GenBank/DDBJ whole genome shotgun (WGS) entry which is preliminary data.</text>
</comment>
<evidence type="ECO:0000256" key="1">
    <source>
        <dbReference type="SAM" id="Phobius"/>
    </source>
</evidence>
<sequence length="67" mass="7239">MTKALRVVATMVLIAFGSSLVLLLAMHFRSRVLLVIGFSGCAFGIFGGIIGIFYGIVLFFRGKGERV</sequence>